<feature type="binding site" evidence="8">
    <location>
        <position position="270"/>
    </location>
    <ligand>
        <name>Mn(2+)</name>
        <dbReference type="ChEBI" id="CHEBI:29035"/>
        <label>2</label>
    </ligand>
</feature>
<keyword evidence="11" id="KW-1185">Reference proteome</keyword>
<comment type="catalytic activity">
    <reaction evidence="1 8">
        <text>Release of an N-terminal amino acid, Xaa-|-Yaa-, in which Xaa is preferably Leu, but may be other amino acids including Pro although not Arg or Lys, and Yaa may be Pro. Amino acid amides and methyl esters are also readily hydrolyzed, but rates on arylamides are exceedingly low.</text>
        <dbReference type="EC" id="3.4.11.1"/>
    </reaction>
</comment>
<feature type="active site" evidence="8">
    <location>
        <position position="333"/>
    </location>
</feature>
<evidence type="ECO:0000313" key="10">
    <source>
        <dbReference type="EMBL" id="REH41968.1"/>
    </source>
</evidence>
<organism evidence="10 11">
    <name type="scientific">Kutzneria buriramensis</name>
    <dbReference type="NCBI Taxonomy" id="1045776"/>
    <lineage>
        <taxon>Bacteria</taxon>
        <taxon>Bacillati</taxon>
        <taxon>Actinomycetota</taxon>
        <taxon>Actinomycetes</taxon>
        <taxon>Pseudonocardiales</taxon>
        <taxon>Pseudonocardiaceae</taxon>
        <taxon>Kutzneria</taxon>
    </lineage>
</organism>
<dbReference type="InterPro" id="IPR011356">
    <property type="entry name" value="Leucine_aapep/pepB"/>
</dbReference>
<dbReference type="Proteomes" id="UP000256269">
    <property type="component" value="Unassembled WGS sequence"/>
</dbReference>
<keyword evidence="6 8" id="KW-0378">Hydrolase</keyword>
<feature type="binding site" evidence="8">
    <location>
        <position position="252"/>
    </location>
    <ligand>
        <name>Mn(2+)</name>
        <dbReference type="ChEBI" id="CHEBI:29035"/>
        <label>1</label>
    </ligand>
</feature>
<name>A0A3E0HC03_9PSEU</name>
<comment type="similarity">
    <text evidence="3 8">Belongs to the peptidase M17 family.</text>
</comment>
<keyword evidence="8" id="KW-0479">Metal-binding</keyword>
<dbReference type="EC" id="3.4.11.10" evidence="8"/>
<evidence type="ECO:0000259" key="9">
    <source>
        <dbReference type="PROSITE" id="PS00631"/>
    </source>
</evidence>
<dbReference type="InterPro" id="IPR043472">
    <property type="entry name" value="Macro_dom-like"/>
</dbReference>
<proteinExistence type="inferred from homology"/>
<feature type="domain" description="Cytosol aminopeptidase" evidence="9">
    <location>
        <begin position="327"/>
        <end position="334"/>
    </location>
</feature>
<evidence type="ECO:0000256" key="5">
    <source>
        <dbReference type="ARBA" id="ARBA00022670"/>
    </source>
</evidence>
<comment type="subcellular location">
    <subcellularLocation>
        <location evidence="8">Cytoplasm</location>
    </subcellularLocation>
</comment>
<dbReference type="GO" id="GO:0006508">
    <property type="term" value="P:proteolysis"/>
    <property type="evidence" value="ECO:0007669"/>
    <property type="project" value="UniProtKB-KW"/>
</dbReference>
<dbReference type="AlphaFoldDB" id="A0A3E0HC03"/>
<dbReference type="OrthoDB" id="9809354at2"/>
<feature type="binding site" evidence="8">
    <location>
        <position position="331"/>
    </location>
    <ligand>
        <name>Mn(2+)</name>
        <dbReference type="ChEBI" id="CHEBI:29035"/>
        <label>2</label>
    </ligand>
</feature>
<evidence type="ECO:0000256" key="7">
    <source>
        <dbReference type="ARBA" id="ARBA00049972"/>
    </source>
</evidence>
<feature type="binding site" evidence="8">
    <location>
        <position position="331"/>
    </location>
    <ligand>
        <name>Mn(2+)</name>
        <dbReference type="ChEBI" id="CHEBI:29035"/>
        <label>1</label>
    </ligand>
</feature>
<reference evidence="10 11" key="1">
    <citation type="submission" date="2018-08" db="EMBL/GenBank/DDBJ databases">
        <title>Genomic Encyclopedia of Archaeal and Bacterial Type Strains, Phase II (KMG-II): from individual species to whole genera.</title>
        <authorList>
            <person name="Goeker M."/>
        </authorList>
    </citation>
    <scope>NUCLEOTIDE SEQUENCE [LARGE SCALE GENOMIC DNA]</scope>
    <source>
        <strain evidence="10 11">DSM 45791</strain>
    </source>
</reference>
<dbReference type="GO" id="GO:0005737">
    <property type="term" value="C:cytoplasm"/>
    <property type="evidence" value="ECO:0007669"/>
    <property type="project" value="UniProtKB-SubCell"/>
</dbReference>
<dbReference type="Pfam" id="PF00883">
    <property type="entry name" value="Peptidase_M17"/>
    <property type="match status" value="1"/>
</dbReference>
<evidence type="ECO:0000256" key="4">
    <source>
        <dbReference type="ARBA" id="ARBA00022438"/>
    </source>
</evidence>
<dbReference type="PROSITE" id="PS00631">
    <property type="entry name" value="CYTOSOL_AP"/>
    <property type="match status" value="1"/>
</dbReference>
<dbReference type="InterPro" id="IPR000819">
    <property type="entry name" value="Peptidase_M17_C"/>
</dbReference>
<dbReference type="HAMAP" id="MF_00181">
    <property type="entry name" value="Cytosol_peptidase_M17"/>
    <property type="match status" value="1"/>
</dbReference>
<keyword evidence="8" id="KW-0963">Cytoplasm</keyword>
<accession>A0A3E0HC03</accession>
<dbReference type="PANTHER" id="PTHR11963:SF23">
    <property type="entry name" value="CYTOSOL AMINOPEPTIDASE"/>
    <property type="match status" value="1"/>
</dbReference>
<dbReference type="SUPFAM" id="SSF52949">
    <property type="entry name" value="Macro domain-like"/>
    <property type="match status" value="1"/>
</dbReference>
<keyword evidence="8" id="KW-0464">Manganese</keyword>
<feature type="binding site" evidence="8">
    <location>
        <position position="329"/>
    </location>
    <ligand>
        <name>Mn(2+)</name>
        <dbReference type="ChEBI" id="CHEBI:29035"/>
        <label>1</label>
    </ligand>
</feature>
<feature type="binding site" evidence="8">
    <location>
        <position position="247"/>
    </location>
    <ligand>
        <name>Mn(2+)</name>
        <dbReference type="ChEBI" id="CHEBI:29035"/>
        <label>2</label>
    </ligand>
</feature>
<dbReference type="InterPro" id="IPR023042">
    <property type="entry name" value="Peptidase_M17_leu_NH2_pept"/>
</dbReference>
<comment type="cofactor">
    <cofactor evidence="8">
        <name>Mn(2+)</name>
        <dbReference type="ChEBI" id="CHEBI:29035"/>
    </cofactor>
    <text evidence="8">Binds 2 manganese ions per subunit.</text>
</comment>
<dbReference type="SUPFAM" id="SSF53187">
    <property type="entry name" value="Zn-dependent exopeptidases"/>
    <property type="match status" value="1"/>
</dbReference>
<evidence type="ECO:0000256" key="2">
    <source>
        <dbReference type="ARBA" id="ARBA00000967"/>
    </source>
</evidence>
<dbReference type="EC" id="3.4.11.1" evidence="8"/>
<evidence type="ECO:0000256" key="8">
    <source>
        <dbReference type="HAMAP-Rule" id="MF_00181"/>
    </source>
</evidence>
<gene>
    <name evidence="8" type="primary">pepA</name>
    <name evidence="10" type="ORF">BCF44_111273</name>
</gene>
<comment type="caution">
    <text evidence="10">The sequence shown here is derived from an EMBL/GenBank/DDBJ whole genome shotgun (WGS) entry which is preliminary data.</text>
</comment>
<evidence type="ECO:0000313" key="11">
    <source>
        <dbReference type="Proteomes" id="UP000256269"/>
    </source>
</evidence>
<dbReference type="PANTHER" id="PTHR11963">
    <property type="entry name" value="LEUCINE AMINOPEPTIDASE-RELATED"/>
    <property type="match status" value="1"/>
</dbReference>
<keyword evidence="5 8" id="KW-0645">Protease</keyword>
<dbReference type="Gene3D" id="3.40.220.10">
    <property type="entry name" value="Leucine Aminopeptidase, subunit E, domain 1"/>
    <property type="match status" value="1"/>
</dbReference>
<dbReference type="EMBL" id="QUNO01000011">
    <property type="protein sequence ID" value="REH41968.1"/>
    <property type="molecule type" value="Genomic_DNA"/>
</dbReference>
<dbReference type="PRINTS" id="PR00481">
    <property type="entry name" value="LAMNOPPTDASE"/>
</dbReference>
<keyword evidence="4 8" id="KW-0031">Aminopeptidase</keyword>
<feature type="binding site" evidence="8">
    <location>
        <position position="252"/>
    </location>
    <ligand>
        <name>Mn(2+)</name>
        <dbReference type="ChEBI" id="CHEBI:29035"/>
        <label>2</label>
    </ligand>
</feature>
<comment type="function">
    <text evidence="7 8">Presumably involved in the processing and regular turnover of intracellular proteins. Catalyzes the removal of unsubstituted N-terminal amino acids from various peptides.</text>
</comment>
<dbReference type="GO" id="GO:0030145">
    <property type="term" value="F:manganese ion binding"/>
    <property type="evidence" value="ECO:0007669"/>
    <property type="project" value="UniProtKB-UniRule"/>
</dbReference>
<evidence type="ECO:0000256" key="3">
    <source>
        <dbReference type="ARBA" id="ARBA00009528"/>
    </source>
</evidence>
<dbReference type="GO" id="GO:0070006">
    <property type="term" value="F:metalloaminopeptidase activity"/>
    <property type="evidence" value="ECO:0007669"/>
    <property type="project" value="InterPro"/>
</dbReference>
<feature type="active site" evidence="8">
    <location>
        <position position="259"/>
    </location>
</feature>
<protein>
    <recommendedName>
        <fullName evidence="8">Probable cytosol aminopeptidase</fullName>
        <ecNumber evidence="8">3.4.11.1</ecNumber>
    </recommendedName>
    <alternativeName>
        <fullName evidence="8">Leucine aminopeptidase</fullName>
        <shortName evidence="8">LAP</shortName>
        <ecNumber evidence="8">3.4.11.10</ecNumber>
    </alternativeName>
    <alternativeName>
        <fullName evidence="8">Leucyl aminopeptidase</fullName>
    </alternativeName>
</protein>
<evidence type="ECO:0000256" key="1">
    <source>
        <dbReference type="ARBA" id="ARBA00000135"/>
    </source>
</evidence>
<dbReference type="CDD" id="cd00433">
    <property type="entry name" value="Peptidase_M17"/>
    <property type="match status" value="1"/>
</dbReference>
<dbReference type="Gene3D" id="3.40.630.10">
    <property type="entry name" value="Zn peptidases"/>
    <property type="match status" value="1"/>
</dbReference>
<dbReference type="RefSeq" id="WP_116177978.1">
    <property type="nucleotide sequence ID" value="NZ_CP144375.1"/>
</dbReference>
<sequence length="478" mass="49461">MRSTAPAVPTPLPVIEVAATPNRSLPAVVVVADGPAYGPGRDRLDADALAAFEPTGKTGEVRQLGRHWVVGVGEGAAKDWRSAGGALVRAVDEREVGRYQVLLPENVTAEQAAAFSLGLALGGYKFKVTGDTPAARTKSVLLVTSADVAVAVAEAVTLATATALTRDLANTPSNVKDPAWLAGTAARLAAGVTGLSAEVRDEKWLAEQGFGGVLAVGGGSARPPRFVELTWRPRGSSKAPHLVFVGKGITFDTGGISIKPAAGMHLMRTDMAGGAAVIAAVLAIGALKLPLRVTGLVPCAENHVSGSAYRPGDIVRHYGGKTTEVGNTDAEGRMVLADAMTWAVRKHSPDVLVDVATLTGAMKVSLGVRTGGLFATTDELAARVVEAGEQVGEAHWRMPLLEDVAEAVRSEVADVKQAPGGPGAIAAAMFLREFTGGRPWIHLDIAGPARAESTYDEIVPGATGFAARTLVRFAQNYL</sequence>
<comment type="catalytic activity">
    <reaction evidence="2 8">
        <text>Release of an N-terminal amino acid, preferentially leucine, but not glutamic or aspartic acids.</text>
        <dbReference type="EC" id="3.4.11.10"/>
    </reaction>
</comment>
<evidence type="ECO:0000256" key="6">
    <source>
        <dbReference type="ARBA" id="ARBA00022801"/>
    </source>
</evidence>